<comment type="caution">
    <text evidence="2">The sequence shown here is derived from an EMBL/GenBank/DDBJ whole genome shotgun (WGS) entry which is preliminary data.</text>
</comment>
<feature type="compositionally biased region" description="Pro residues" evidence="1">
    <location>
        <begin position="501"/>
        <end position="512"/>
    </location>
</feature>
<feature type="region of interest" description="Disordered" evidence="1">
    <location>
        <begin position="491"/>
        <end position="512"/>
    </location>
</feature>
<gene>
    <name evidence="2" type="ORF">GCM10023340_42250</name>
</gene>
<dbReference type="RefSeq" id="WP_345463641.1">
    <property type="nucleotide sequence ID" value="NZ_BAABKG010000006.1"/>
</dbReference>
<protein>
    <submittedName>
        <fullName evidence="2">Uncharacterized protein</fullName>
    </submittedName>
</protein>
<accession>A0ABP9Q4S2</accession>
<reference evidence="3" key="1">
    <citation type="journal article" date="2019" name="Int. J. Syst. Evol. Microbiol.">
        <title>The Global Catalogue of Microorganisms (GCM) 10K type strain sequencing project: providing services to taxonomists for standard genome sequencing and annotation.</title>
        <authorList>
            <consortium name="The Broad Institute Genomics Platform"/>
            <consortium name="The Broad Institute Genome Sequencing Center for Infectious Disease"/>
            <person name="Wu L."/>
            <person name="Ma J."/>
        </authorList>
    </citation>
    <scope>NUCLEOTIDE SEQUENCE [LARGE SCALE GENOMIC DNA]</scope>
    <source>
        <strain evidence="3">JCM 18459</strain>
    </source>
</reference>
<dbReference type="Proteomes" id="UP001500221">
    <property type="component" value="Unassembled WGS sequence"/>
</dbReference>
<organism evidence="2 3">
    <name type="scientific">Nocardioides marinquilinus</name>
    <dbReference type="NCBI Taxonomy" id="1210400"/>
    <lineage>
        <taxon>Bacteria</taxon>
        <taxon>Bacillati</taxon>
        <taxon>Actinomycetota</taxon>
        <taxon>Actinomycetes</taxon>
        <taxon>Propionibacteriales</taxon>
        <taxon>Nocardioidaceae</taxon>
        <taxon>Nocardioides</taxon>
    </lineage>
</organism>
<sequence length="512" mass="53939">MSYSSAAIDGFKTSIAHQAITRMFDDKGGWEGDAASGYHHHAMWPYPSLAGRTLPPVSGPTGVVQFFVPGTAMNAHGQWDRSDGASLDSDGFPPGTTIMREAEVEGMDGWVCQVDPWTDCYQPWLERIESALEGWETIPDHSRFAEEAAKAGAALEQLTPNGGFGDLGAAAWRPAFTDPARTNAFDLLAEYVGGAVESNLVYAFRDKYGPTAIRTVMANQGQVALGLNLVLGGEAELWRTAGDDVTALCEAASTAFEHQGGGGGVEIDLRVVRAFVDLVNVFVPPPAKVVVSAISAGLGFVQALVPQDQAETTPPPPLAGGTAEDVARNFEEALRLLRTACFRQEEELYRCASRLSESLATTDADFLHIHPGSGLDSGVTTAEQIDVHTGALQDIGSRKVPIIAAIFATAADATTGLAPASIWTRGGLLGYGAAGPQALVADAADAFDQVATGTARELVDAGARLAVAAGWIETTDEETRQLFEGLEDELARGQTGWSTPYPAPRPGPQGGR</sequence>
<evidence type="ECO:0000313" key="3">
    <source>
        <dbReference type="Proteomes" id="UP001500221"/>
    </source>
</evidence>
<proteinExistence type="predicted"/>
<evidence type="ECO:0000313" key="2">
    <source>
        <dbReference type="EMBL" id="GAA5155863.1"/>
    </source>
</evidence>
<evidence type="ECO:0000256" key="1">
    <source>
        <dbReference type="SAM" id="MobiDB-lite"/>
    </source>
</evidence>
<dbReference type="EMBL" id="BAABKG010000006">
    <property type="protein sequence ID" value="GAA5155863.1"/>
    <property type="molecule type" value="Genomic_DNA"/>
</dbReference>
<name>A0ABP9Q4S2_9ACTN</name>
<keyword evidence="3" id="KW-1185">Reference proteome</keyword>